<comment type="pathway">
    <text evidence="4">Purine metabolism; AMP biosynthesis via salvage pathway; AMP from adenine: step 1/1.</text>
</comment>
<evidence type="ECO:0000256" key="9">
    <source>
        <dbReference type="ARBA" id="ARBA00022676"/>
    </source>
</evidence>
<dbReference type="GO" id="GO:0016757">
    <property type="term" value="F:glycosyltransferase activity"/>
    <property type="evidence" value="ECO:0007669"/>
    <property type="project" value="UniProtKB-KW"/>
</dbReference>
<dbReference type="Proteomes" id="UP000695000">
    <property type="component" value="Unplaced"/>
</dbReference>
<evidence type="ECO:0000256" key="5">
    <source>
        <dbReference type="ARBA" id="ARBA00008391"/>
    </source>
</evidence>
<evidence type="ECO:0000313" key="13">
    <source>
        <dbReference type="Proteomes" id="UP000695000"/>
    </source>
</evidence>
<comment type="similarity">
    <text evidence="5">Belongs to the purine/pyrimidine phosphoribosyltransferase family.</text>
</comment>
<evidence type="ECO:0000256" key="7">
    <source>
        <dbReference type="ARBA" id="ARBA00017366"/>
    </source>
</evidence>
<dbReference type="InterPro" id="IPR029057">
    <property type="entry name" value="PRTase-like"/>
</dbReference>
<reference evidence="14" key="1">
    <citation type="submission" date="2025-08" db="UniProtKB">
        <authorList>
            <consortium name="RefSeq"/>
        </authorList>
    </citation>
    <scope>IDENTIFICATION</scope>
    <source>
        <tissue evidence="14">Whole Larva</tissue>
    </source>
</reference>
<comment type="subcellular location">
    <subcellularLocation>
        <location evidence="3">Cytoplasm</location>
    </subcellularLocation>
</comment>
<dbReference type="InterPro" id="IPR000836">
    <property type="entry name" value="PRTase_dom"/>
</dbReference>
<proteinExistence type="inferred from homology"/>
<comment type="function">
    <text evidence="2">Catalyzes a salvage reaction resulting in the formation of AMP, that is energically less costly than de novo synthesis.</text>
</comment>
<keyword evidence="9 14" id="KW-0328">Glycosyltransferase</keyword>
<protein>
    <recommendedName>
        <fullName evidence="7">Adenine phosphoribosyltransferase</fullName>
        <ecNumber evidence="6">2.4.2.7</ecNumber>
    </recommendedName>
</protein>
<dbReference type="PANTHER" id="PTHR32315:SF3">
    <property type="entry name" value="ADENINE PHOSPHORIBOSYLTRANSFERASE"/>
    <property type="match status" value="1"/>
</dbReference>
<keyword evidence="11" id="KW-0660">Purine salvage</keyword>
<dbReference type="CDD" id="cd06223">
    <property type="entry name" value="PRTases_typeI"/>
    <property type="match status" value="1"/>
</dbReference>
<gene>
    <name evidence="14" type="primary">LOC108557557</name>
</gene>
<dbReference type="Gene3D" id="3.40.50.2020">
    <property type="match status" value="1"/>
</dbReference>
<evidence type="ECO:0000256" key="11">
    <source>
        <dbReference type="ARBA" id="ARBA00022726"/>
    </source>
</evidence>
<accession>A0ABM1M4V5</accession>
<evidence type="ECO:0000256" key="4">
    <source>
        <dbReference type="ARBA" id="ARBA00004659"/>
    </source>
</evidence>
<dbReference type="NCBIfam" id="NF002636">
    <property type="entry name" value="PRK02304.1-5"/>
    <property type="match status" value="1"/>
</dbReference>
<keyword evidence="13" id="KW-1185">Reference proteome</keyword>
<evidence type="ECO:0000256" key="3">
    <source>
        <dbReference type="ARBA" id="ARBA00004496"/>
    </source>
</evidence>
<feature type="domain" description="Phosphoribosyltransferase" evidence="12">
    <location>
        <begin position="50"/>
        <end position="175"/>
    </location>
</feature>
<dbReference type="InterPro" id="IPR050054">
    <property type="entry name" value="UPRTase/APRTase"/>
</dbReference>
<evidence type="ECO:0000313" key="14">
    <source>
        <dbReference type="RefSeq" id="XP_017769605.1"/>
    </source>
</evidence>
<dbReference type="GeneID" id="108557557"/>
<evidence type="ECO:0000259" key="12">
    <source>
        <dbReference type="Pfam" id="PF00156"/>
    </source>
</evidence>
<sequence>MRERSPRDCYLIGTDKMSGSANKIDEIKKAISSYPDFPIKGILFRDVFSVLRQPKIFGLLRDVMVEHAKQLQPPVQVVAALESRGFLFGPLIALELNVPFVPIRKKGKLPGMTRTVQYSLEYGQDAFEMQEDAVKQGDRVLIVDDLLATGGSMSASCSLVNAFGAEVAECFVVMELSDLNGRAKIAANVHSLIQYD</sequence>
<dbReference type="InterPro" id="IPR005764">
    <property type="entry name" value="Ade_phspho_trans"/>
</dbReference>
<evidence type="ECO:0000256" key="10">
    <source>
        <dbReference type="ARBA" id="ARBA00022679"/>
    </source>
</evidence>
<dbReference type="EC" id="2.4.2.7" evidence="6"/>
<evidence type="ECO:0000256" key="2">
    <source>
        <dbReference type="ARBA" id="ARBA00003968"/>
    </source>
</evidence>
<keyword evidence="10" id="KW-0808">Transferase</keyword>
<keyword evidence="8" id="KW-0963">Cytoplasm</keyword>
<dbReference type="PANTHER" id="PTHR32315">
    <property type="entry name" value="ADENINE PHOSPHORIBOSYLTRANSFERASE"/>
    <property type="match status" value="1"/>
</dbReference>
<comment type="catalytic activity">
    <reaction evidence="1">
        <text>AMP + diphosphate = 5-phospho-alpha-D-ribose 1-diphosphate + adenine</text>
        <dbReference type="Rhea" id="RHEA:16609"/>
        <dbReference type="ChEBI" id="CHEBI:16708"/>
        <dbReference type="ChEBI" id="CHEBI:33019"/>
        <dbReference type="ChEBI" id="CHEBI:58017"/>
        <dbReference type="ChEBI" id="CHEBI:456215"/>
        <dbReference type="EC" id="2.4.2.7"/>
    </reaction>
</comment>
<dbReference type="NCBIfam" id="TIGR01090">
    <property type="entry name" value="apt"/>
    <property type="match status" value="1"/>
</dbReference>
<evidence type="ECO:0000256" key="1">
    <source>
        <dbReference type="ARBA" id="ARBA00000868"/>
    </source>
</evidence>
<organism evidence="13 14">
    <name type="scientific">Nicrophorus vespilloides</name>
    <name type="common">Boreal carrion beetle</name>
    <dbReference type="NCBI Taxonomy" id="110193"/>
    <lineage>
        <taxon>Eukaryota</taxon>
        <taxon>Metazoa</taxon>
        <taxon>Ecdysozoa</taxon>
        <taxon>Arthropoda</taxon>
        <taxon>Hexapoda</taxon>
        <taxon>Insecta</taxon>
        <taxon>Pterygota</taxon>
        <taxon>Neoptera</taxon>
        <taxon>Endopterygota</taxon>
        <taxon>Coleoptera</taxon>
        <taxon>Polyphaga</taxon>
        <taxon>Staphyliniformia</taxon>
        <taxon>Silphidae</taxon>
        <taxon>Nicrophorinae</taxon>
        <taxon>Nicrophorus</taxon>
    </lineage>
</organism>
<dbReference type="SUPFAM" id="SSF53271">
    <property type="entry name" value="PRTase-like"/>
    <property type="match status" value="1"/>
</dbReference>
<dbReference type="NCBIfam" id="NF002634">
    <property type="entry name" value="PRK02304.1-3"/>
    <property type="match status" value="1"/>
</dbReference>
<dbReference type="RefSeq" id="XP_017769605.1">
    <property type="nucleotide sequence ID" value="XM_017914116.1"/>
</dbReference>
<evidence type="ECO:0000256" key="6">
    <source>
        <dbReference type="ARBA" id="ARBA00011893"/>
    </source>
</evidence>
<name>A0ABM1M4V5_NICVS</name>
<dbReference type="HAMAP" id="MF_00004">
    <property type="entry name" value="Aden_phosphoribosyltr"/>
    <property type="match status" value="1"/>
</dbReference>
<evidence type="ECO:0000256" key="8">
    <source>
        <dbReference type="ARBA" id="ARBA00022490"/>
    </source>
</evidence>
<dbReference type="Pfam" id="PF00156">
    <property type="entry name" value="Pribosyltran"/>
    <property type="match status" value="1"/>
</dbReference>